<gene>
    <name evidence="1" type="ORF">BV98_003292</name>
</gene>
<proteinExistence type="predicted"/>
<dbReference type="STRING" id="76947.GCA_002080435_03292"/>
<evidence type="ECO:0000313" key="1">
    <source>
        <dbReference type="EMBL" id="KFG88892.1"/>
    </source>
</evidence>
<dbReference type="EMBL" id="JFZA02000045">
    <property type="protein sequence ID" value="KFG88892.1"/>
    <property type="molecule type" value="Genomic_DNA"/>
</dbReference>
<protein>
    <submittedName>
        <fullName evidence="1">Uncharacterized protein</fullName>
    </submittedName>
</protein>
<name>A0A086P674_SPHHM</name>
<dbReference type="eggNOG" id="ENOG5032U9G">
    <property type="taxonomic scope" value="Bacteria"/>
</dbReference>
<dbReference type="RefSeq" id="WP_037468106.1">
    <property type="nucleotide sequence ID" value="NZ_BCZD01000011.1"/>
</dbReference>
<dbReference type="OrthoDB" id="7492514at2"/>
<accession>A0A086P674</accession>
<dbReference type="AlphaFoldDB" id="A0A086P674"/>
<organism evidence="1 2">
    <name type="scientific">Sphingobium herbicidovorans (strain ATCC 700291 / DSM 11019 / CCUG 56400 / KCTC 2939 / LMG 18315 / NBRC 16415 / MH)</name>
    <name type="common">Sphingomonas herbicidovorans</name>
    <dbReference type="NCBI Taxonomy" id="1219045"/>
    <lineage>
        <taxon>Bacteria</taxon>
        <taxon>Pseudomonadati</taxon>
        <taxon>Pseudomonadota</taxon>
        <taxon>Alphaproteobacteria</taxon>
        <taxon>Sphingomonadales</taxon>
        <taxon>Sphingomonadaceae</taxon>
        <taxon>Sphingobium</taxon>
    </lineage>
</organism>
<sequence>MLHELAEKFRPVAPPQLIEDAYSSDQHARLLQVVRDNGPWPLILAENFKTPEEVIATTSGSIPEGVKLTWDMIGLNPVFRGYLAQGGTCFYPEIEDCYYNSRFLELVRNYWNCQYAEPETFLFNIQGPTPIGGPPHLDGTVFRGMTMENTPLWLLLTMAKSCLFNRWRSKKGQVIAWYYKGKIGGGFNCWPDGPSGEPFQINAPMWGRAVVVENEMMFHHGQATGPSALRKPQGLDISSTFGADPQDPTGWQIETFGKVNQKVPEQEMRFLVHWGARLFKDMDDFKLTYDHRDDITADMAINILIDDMKKRGVQFEVPTDPLHDNDFVRLLAGVYDIGGPANIPADAMDEAA</sequence>
<keyword evidence="2" id="KW-1185">Reference proteome</keyword>
<dbReference type="Proteomes" id="UP000024284">
    <property type="component" value="Unassembled WGS sequence"/>
</dbReference>
<reference evidence="1" key="1">
    <citation type="submission" date="2014-08" db="EMBL/GenBank/DDBJ databases">
        <title>Draft genome sequences of Sphingobium herbicidovorans.</title>
        <authorList>
            <person name="Gan H.M."/>
            <person name="Gan H.Y."/>
            <person name="Savka M.A."/>
        </authorList>
    </citation>
    <scope>NUCLEOTIDE SEQUENCE [LARGE SCALE GENOMIC DNA]</scope>
    <source>
        <strain evidence="1">NBRC 16415</strain>
    </source>
</reference>
<dbReference type="PATRIC" id="fig|1219045.3.peg.3344"/>
<evidence type="ECO:0000313" key="2">
    <source>
        <dbReference type="Proteomes" id="UP000024284"/>
    </source>
</evidence>
<comment type="caution">
    <text evidence="1">The sequence shown here is derived from an EMBL/GenBank/DDBJ whole genome shotgun (WGS) entry which is preliminary data.</text>
</comment>